<dbReference type="GO" id="GO:0003690">
    <property type="term" value="F:double-stranded DNA binding"/>
    <property type="evidence" value="ECO:0007669"/>
    <property type="project" value="TreeGrafter"/>
</dbReference>
<keyword evidence="1" id="KW-0808">Transferase</keyword>
<dbReference type="GO" id="GO:0000793">
    <property type="term" value="C:condensed chromosome"/>
    <property type="evidence" value="ECO:0007669"/>
    <property type="project" value="TreeGrafter"/>
</dbReference>
<evidence type="ECO:0000313" key="1">
    <source>
        <dbReference type="EMBL" id="KZC10467.1"/>
    </source>
</evidence>
<dbReference type="GO" id="GO:0003697">
    <property type="term" value="F:single-stranded DNA binding"/>
    <property type="evidence" value="ECO:0007669"/>
    <property type="project" value="TreeGrafter"/>
</dbReference>
<dbReference type="GO" id="GO:0035861">
    <property type="term" value="C:site of double-strand break"/>
    <property type="evidence" value="ECO:0007669"/>
    <property type="project" value="TreeGrafter"/>
</dbReference>
<keyword evidence="1" id="KW-0489">Methyltransferase</keyword>
<dbReference type="OrthoDB" id="7671854at2759"/>
<dbReference type="PANTHER" id="PTHR46060:SF2">
    <property type="entry name" value="HISTONE-LYSINE N-METHYLTRANSFERASE SETMAR"/>
    <property type="match status" value="1"/>
</dbReference>
<dbReference type="STRING" id="178035.A0A154PF79"/>
<reference evidence="1 2" key="1">
    <citation type="submission" date="2015-07" db="EMBL/GenBank/DDBJ databases">
        <title>The genome of Dufourea novaeangliae.</title>
        <authorList>
            <person name="Pan H."/>
            <person name="Kapheim K."/>
        </authorList>
    </citation>
    <scope>NUCLEOTIDE SEQUENCE [LARGE SCALE GENOMIC DNA]</scope>
    <source>
        <strain evidence="1">0120121106</strain>
        <tissue evidence="1">Whole body</tissue>
    </source>
</reference>
<dbReference type="GO" id="GO:0046975">
    <property type="term" value="F:histone H3K36 methyltransferase activity"/>
    <property type="evidence" value="ECO:0007669"/>
    <property type="project" value="TreeGrafter"/>
</dbReference>
<dbReference type="GO" id="GO:0044774">
    <property type="term" value="P:mitotic DNA integrity checkpoint signaling"/>
    <property type="evidence" value="ECO:0007669"/>
    <property type="project" value="TreeGrafter"/>
</dbReference>
<dbReference type="InterPro" id="IPR036397">
    <property type="entry name" value="RNaseH_sf"/>
</dbReference>
<dbReference type="GO" id="GO:0005634">
    <property type="term" value="C:nucleus"/>
    <property type="evidence" value="ECO:0007669"/>
    <property type="project" value="TreeGrafter"/>
</dbReference>
<keyword evidence="2" id="KW-1185">Reference proteome</keyword>
<dbReference type="GO" id="GO:0000729">
    <property type="term" value="P:DNA double-strand break processing"/>
    <property type="evidence" value="ECO:0007669"/>
    <property type="project" value="TreeGrafter"/>
</dbReference>
<organism evidence="1 2">
    <name type="scientific">Dufourea novaeangliae</name>
    <name type="common">Sweat bee</name>
    <dbReference type="NCBI Taxonomy" id="178035"/>
    <lineage>
        <taxon>Eukaryota</taxon>
        <taxon>Metazoa</taxon>
        <taxon>Ecdysozoa</taxon>
        <taxon>Arthropoda</taxon>
        <taxon>Hexapoda</taxon>
        <taxon>Insecta</taxon>
        <taxon>Pterygota</taxon>
        <taxon>Neoptera</taxon>
        <taxon>Endopterygota</taxon>
        <taxon>Hymenoptera</taxon>
        <taxon>Apocrita</taxon>
        <taxon>Aculeata</taxon>
        <taxon>Apoidea</taxon>
        <taxon>Anthophila</taxon>
        <taxon>Halictidae</taxon>
        <taxon>Rophitinae</taxon>
        <taxon>Dufourea</taxon>
    </lineage>
</organism>
<dbReference type="AlphaFoldDB" id="A0A154PF79"/>
<protein>
    <submittedName>
        <fullName evidence="1">Histone-lysine N-methyltransferase SETMAR</fullName>
    </submittedName>
</protein>
<dbReference type="InterPro" id="IPR052709">
    <property type="entry name" value="Transposase-MT_Hybrid"/>
</dbReference>
<gene>
    <name evidence="1" type="ORF">WN55_01896</name>
</gene>
<dbReference type="GO" id="GO:0006303">
    <property type="term" value="P:double-strand break repair via nonhomologous end joining"/>
    <property type="evidence" value="ECO:0007669"/>
    <property type="project" value="TreeGrafter"/>
</dbReference>
<evidence type="ECO:0000313" key="2">
    <source>
        <dbReference type="Proteomes" id="UP000076502"/>
    </source>
</evidence>
<dbReference type="EMBL" id="KQ434890">
    <property type="protein sequence ID" value="KZC10467.1"/>
    <property type="molecule type" value="Genomic_DNA"/>
</dbReference>
<dbReference type="GO" id="GO:0044547">
    <property type="term" value="F:DNA topoisomerase binding"/>
    <property type="evidence" value="ECO:0007669"/>
    <property type="project" value="TreeGrafter"/>
</dbReference>
<dbReference type="PANTHER" id="PTHR46060">
    <property type="entry name" value="MARINER MOS1 TRANSPOSASE-LIKE PROTEIN"/>
    <property type="match status" value="1"/>
</dbReference>
<sequence>RQLGWSVLPNPPYSPDLAPTDYHLFCSLQNFLNAKAITCLETFPNKIIELNDFVNEYMPESVKSSKYDENIGGRKSKCQNTLCSTKNWDLNSISDYASSYYSLPISDRGRSRHGVCKRRSYRSRGLAGLSNTRRRPGPLGQLLAFIVGSLATCTKKIVIDPSQYIIHSIISTFFQRRELKNVQCGPSPNWDGSTYVATLNKDTTIIGKLIDVMRPAAVKLIADITTSKRWLQAVTLYTASPSTELTSATRCIETIDCWAYELFFHLKYLQVNRAPQTTDKVTAEAETKNSDVMHINLWHRLAQLRDNYIILYDTLQTFDKVQGMEPEKPSE</sequence>
<dbReference type="GO" id="GO:0000014">
    <property type="term" value="F:single-stranded DNA endodeoxyribonuclease activity"/>
    <property type="evidence" value="ECO:0007669"/>
    <property type="project" value="TreeGrafter"/>
</dbReference>
<dbReference type="GO" id="GO:0031297">
    <property type="term" value="P:replication fork processing"/>
    <property type="evidence" value="ECO:0007669"/>
    <property type="project" value="TreeGrafter"/>
</dbReference>
<accession>A0A154PF79</accession>
<dbReference type="GO" id="GO:0015074">
    <property type="term" value="P:DNA integration"/>
    <property type="evidence" value="ECO:0007669"/>
    <property type="project" value="TreeGrafter"/>
</dbReference>
<dbReference type="GO" id="GO:0032259">
    <property type="term" value="P:methylation"/>
    <property type="evidence" value="ECO:0007669"/>
    <property type="project" value="UniProtKB-KW"/>
</dbReference>
<dbReference type="Gene3D" id="3.30.420.10">
    <property type="entry name" value="Ribonuclease H-like superfamily/Ribonuclease H"/>
    <property type="match status" value="1"/>
</dbReference>
<name>A0A154PF79_DUFNO</name>
<proteinExistence type="predicted"/>
<dbReference type="GO" id="GO:0042800">
    <property type="term" value="F:histone H3K4 methyltransferase activity"/>
    <property type="evidence" value="ECO:0007669"/>
    <property type="project" value="TreeGrafter"/>
</dbReference>
<feature type="non-terminal residue" evidence="1">
    <location>
        <position position="1"/>
    </location>
</feature>
<dbReference type="Proteomes" id="UP000076502">
    <property type="component" value="Unassembled WGS sequence"/>
</dbReference>